<feature type="region of interest" description="Disordered" evidence="1">
    <location>
        <begin position="75"/>
        <end position="103"/>
    </location>
</feature>
<dbReference type="Proteomes" id="UP000612055">
    <property type="component" value="Unassembled WGS sequence"/>
</dbReference>
<sequence length="103" mass="11817">MERKPFQDLQEIKMLVPRRKRTSWVGRKIGNLVKRAIALTPERDPDPVAEAQAEAKAAAQRAALHTRVASSRRRLMKAMRLIPNTPEKREEGDEEEEEGDWAT</sequence>
<feature type="compositionally biased region" description="Acidic residues" evidence="1">
    <location>
        <begin position="92"/>
        <end position="103"/>
    </location>
</feature>
<evidence type="ECO:0000313" key="3">
    <source>
        <dbReference type="Proteomes" id="UP000612055"/>
    </source>
</evidence>
<dbReference type="EMBL" id="JAEHOE010000014">
    <property type="protein sequence ID" value="KAG2497503.1"/>
    <property type="molecule type" value="Genomic_DNA"/>
</dbReference>
<protein>
    <submittedName>
        <fullName evidence="2">Uncharacterized protein</fullName>
    </submittedName>
</protein>
<gene>
    <name evidence="2" type="ORF">HYH03_004655</name>
</gene>
<accession>A0A836C373</accession>
<organism evidence="2 3">
    <name type="scientific">Edaphochlamys debaryana</name>
    <dbReference type="NCBI Taxonomy" id="47281"/>
    <lineage>
        <taxon>Eukaryota</taxon>
        <taxon>Viridiplantae</taxon>
        <taxon>Chlorophyta</taxon>
        <taxon>core chlorophytes</taxon>
        <taxon>Chlorophyceae</taxon>
        <taxon>CS clade</taxon>
        <taxon>Chlamydomonadales</taxon>
        <taxon>Chlamydomonadales incertae sedis</taxon>
        <taxon>Edaphochlamys</taxon>
    </lineage>
</organism>
<reference evidence="2" key="1">
    <citation type="journal article" date="2020" name="bioRxiv">
        <title>Comparative genomics of Chlamydomonas.</title>
        <authorList>
            <person name="Craig R.J."/>
            <person name="Hasan A.R."/>
            <person name="Ness R.W."/>
            <person name="Keightley P.D."/>
        </authorList>
    </citation>
    <scope>NUCLEOTIDE SEQUENCE</scope>
    <source>
        <strain evidence="2">CCAP 11/70</strain>
    </source>
</reference>
<proteinExistence type="predicted"/>
<name>A0A836C373_9CHLO</name>
<comment type="caution">
    <text evidence="2">The sequence shown here is derived from an EMBL/GenBank/DDBJ whole genome shotgun (WGS) entry which is preliminary data.</text>
</comment>
<evidence type="ECO:0000313" key="2">
    <source>
        <dbReference type="EMBL" id="KAG2497503.1"/>
    </source>
</evidence>
<evidence type="ECO:0000256" key="1">
    <source>
        <dbReference type="SAM" id="MobiDB-lite"/>
    </source>
</evidence>
<keyword evidence="3" id="KW-1185">Reference proteome</keyword>
<dbReference type="AlphaFoldDB" id="A0A836C373"/>